<dbReference type="Proteomes" id="UP000790787">
    <property type="component" value="Chromosome 2"/>
</dbReference>
<proteinExistence type="predicted"/>
<reference evidence="1" key="1">
    <citation type="journal article" date="2014" name="Nat. Commun.">
        <title>The tobacco genome sequence and its comparison with those of tomato and potato.</title>
        <authorList>
            <person name="Sierro N."/>
            <person name="Battey J.N."/>
            <person name="Ouadi S."/>
            <person name="Bakaher N."/>
            <person name="Bovet L."/>
            <person name="Willig A."/>
            <person name="Goepfert S."/>
            <person name="Peitsch M.C."/>
            <person name="Ivanov N.V."/>
        </authorList>
    </citation>
    <scope>NUCLEOTIDE SEQUENCE [LARGE SCALE GENOMIC DNA]</scope>
</reference>
<organism evidence="1 2">
    <name type="scientific">Nicotiana tabacum</name>
    <name type="common">Common tobacco</name>
    <dbReference type="NCBI Taxonomy" id="4097"/>
    <lineage>
        <taxon>Eukaryota</taxon>
        <taxon>Viridiplantae</taxon>
        <taxon>Streptophyta</taxon>
        <taxon>Embryophyta</taxon>
        <taxon>Tracheophyta</taxon>
        <taxon>Spermatophyta</taxon>
        <taxon>Magnoliopsida</taxon>
        <taxon>eudicotyledons</taxon>
        <taxon>Gunneridae</taxon>
        <taxon>Pentapetalae</taxon>
        <taxon>asterids</taxon>
        <taxon>lamiids</taxon>
        <taxon>Solanales</taxon>
        <taxon>Solanaceae</taxon>
        <taxon>Nicotianoideae</taxon>
        <taxon>Nicotianeae</taxon>
        <taxon>Nicotiana</taxon>
    </lineage>
</organism>
<name>A0AC58SEJ7_TOBAC</name>
<dbReference type="RefSeq" id="XP_075083393.1">
    <property type="nucleotide sequence ID" value="XM_075227292.1"/>
</dbReference>
<sequence length="181" mass="20892">MRQRRSLELLKDYDLSIHYHLGKANVVADALSRKSGGTLAYLPIAKYIAACAIARSSLIKHVKAKQFEDPNLMNIRNGVQSKNILIFSLDKDGVLRMNSRLCMLDVDGFRNTIMIEAHGSRYYIYSGSTKMYKDLREIYWWNQMKENVSDFVVRCLNCQQVKAEDQRPGMLAQNIDIPLWK</sequence>
<evidence type="ECO:0000313" key="2">
    <source>
        <dbReference type="RefSeq" id="XP_075083393.1"/>
    </source>
</evidence>
<reference evidence="2" key="2">
    <citation type="submission" date="2025-08" db="UniProtKB">
        <authorList>
            <consortium name="RefSeq"/>
        </authorList>
    </citation>
    <scope>IDENTIFICATION</scope>
    <source>
        <tissue evidence="2">Leaf</tissue>
    </source>
</reference>
<accession>A0AC58SEJ7</accession>
<gene>
    <name evidence="2" type="primary">LOC142167132</name>
</gene>
<keyword evidence="1" id="KW-1185">Reference proteome</keyword>
<protein>
    <submittedName>
        <fullName evidence="2">Uncharacterized protein LOC142167132</fullName>
    </submittedName>
</protein>
<evidence type="ECO:0000313" key="1">
    <source>
        <dbReference type="Proteomes" id="UP000790787"/>
    </source>
</evidence>